<keyword evidence="2 5" id="KW-0812">Transmembrane</keyword>
<comment type="caution">
    <text evidence="7">The sequence shown here is derived from an EMBL/GenBank/DDBJ whole genome shotgun (WGS) entry which is preliminary data.</text>
</comment>
<keyword evidence="7" id="KW-0067">ATP-binding</keyword>
<evidence type="ECO:0000256" key="5">
    <source>
        <dbReference type="SAM" id="Phobius"/>
    </source>
</evidence>
<evidence type="ECO:0000259" key="6">
    <source>
        <dbReference type="PROSITE" id="PS50929"/>
    </source>
</evidence>
<dbReference type="PROSITE" id="PS50929">
    <property type="entry name" value="ABC_TM1F"/>
    <property type="match status" value="1"/>
</dbReference>
<feature type="transmembrane region" description="Helical" evidence="5">
    <location>
        <begin position="170"/>
        <end position="189"/>
    </location>
</feature>
<evidence type="ECO:0000256" key="1">
    <source>
        <dbReference type="ARBA" id="ARBA00004651"/>
    </source>
</evidence>
<evidence type="ECO:0000256" key="2">
    <source>
        <dbReference type="ARBA" id="ARBA00022692"/>
    </source>
</evidence>
<accession>A0A7W4UU89</accession>
<dbReference type="GO" id="GO:0015421">
    <property type="term" value="F:ABC-type oligopeptide transporter activity"/>
    <property type="evidence" value="ECO:0007669"/>
    <property type="project" value="TreeGrafter"/>
</dbReference>
<feature type="transmembrane region" description="Helical" evidence="5">
    <location>
        <begin position="285"/>
        <end position="308"/>
    </location>
</feature>
<evidence type="ECO:0000313" key="7">
    <source>
        <dbReference type="EMBL" id="MBB2966415.1"/>
    </source>
</evidence>
<dbReference type="InterPro" id="IPR036640">
    <property type="entry name" value="ABC1_TM_sf"/>
</dbReference>
<dbReference type="GO" id="GO:0016887">
    <property type="term" value="F:ATP hydrolysis activity"/>
    <property type="evidence" value="ECO:0007669"/>
    <property type="project" value="InterPro"/>
</dbReference>
<dbReference type="InterPro" id="IPR017871">
    <property type="entry name" value="ABC_transporter-like_CS"/>
</dbReference>
<sequence>MPRSIPSARPAPIPRSPRALLTWAVGSRRRDMALACLLYSTHQMGEALVPVVIGATVSGAIAGGTPLELGFWLAVLAADFALLSSSYRFGARASARAKQHAGHALRMRVVESILDARPGAVDEHAPGELLTRASSDADRVGGFVGVIASALAAAVALVAAAVVLLASSPLLGLVIVIGTVAVLVANAAIARGVEARSGDEQREAGRAAVLAEDLVRGLRVVKGLAAETTASRRYTDASRSATGAATRAVRAHSLRDGVTVMTTGLYLLLVVGVGGWLALSGALSLGGLIASLGLAQFLAGPLQTLAAVPAAAARARASATRILGLLRADASAPHTAPAAARDEALDHSAALHVDGPAGTFTVPGGAMVGIPTASAADAAAMLAALRQAGASRPGLLIAPHESALFQGSPRDNVAVVGPADRVGPALHAAFADEIVADEVGEGGLRLSGGQRQRVALARALAADPPILVLHDPTTAIDAATEDVIAERVRAFRNGRTTVVLTSSPAWLARCDEVVPVDGGDRMEAAR</sequence>
<protein>
    <submittedName>
        <fullName evidence="7">Putative ABC transport system ATP-binding protein</fullName>
    </submittedName>
</protein>
<dbReference type="InterPro" id="IPR027417">
    <property type="entry name" value="P-loop_NTPase"/>
</dbReference>
<dbReference type="InterPro" id="IPR003439">
    <property type="entry name" value="ABC_transporter-like_ATP-bd"/>
</dbReference>
<feature type="transmembrane region" description="Helical" evidence="5">
    <location>
        <begin position="140"/>
        <end position="164"/>
    </location>
</feature>
<dbReference type="Gene3D" id="3.40.50.300">
    <property type="entry name" value="P-loop containing nucleotide triphosphate hydrolases"/>
    <property type="match status" value="1"/>
</dbReference>
<dbReference type="CDD" id="cd07346">
    <property type="entry name" value="ABC_6TM_exporters"/>
    <property type="match status" value="1"/>
</dbReference>
<dbReference type="GO" id="GO:0005524">
    <property type="term" value="F:ATP binding"/>
    <property type="evidence" value="ECO:0007669"/>
    <property type="project" value="UniProtKB-KW"/>
</dbReference>
<evidence type="ECO:0000256" key="3">
    <source>
        <dbReference type="ARBA" id="ARBA00022989"/>
    </source>
</evidence>
<dbReference type="PANTHER" id="PTHR43394">
    <property type="entry name" value="ATP-DEPENDENT PERMEASE MDL1, MITOCHONDRIAL"/>
    <property type="match status" value="1"/>
</dbReference>
<dbReference type="InterPro" id="IPR039421">
    <property type="entry name" value="Type_1_exporter"/>
</dbReference>
<dbReference type="AlphaFoldDB" id="A0A7W4UU89"/>
<keyword evidence="7" id="KW-0547">Nucleotide-binding</keyword>
<organism evidence="7 8">
    <name type="scientific">Leifsonia aquatica</name>
    <name type="common">Corynebacterium aquaticum</name>
    <dbReference type="NCBI Taxonomy" id="144185"/>
    <lineage>
        <taxon>Bacteria</taxon>
        <taxon>Bacillati</taxon>
        <taxon>Actinomycetota</taxon>
        <taxon>Actinomycetes</taxon>
        <taxon>Micrococcales</taxon>
        <taxon>Microbacteriaceae</taxon>
        <taxon>Leifsonia</taxon>
    </lineage>
</organism>
<feature type="transmembrane region" description="Helical" evidence="5">
    <location>
        <begin position="257"/>
        <end position="279"/>
    </location>
</feature>
<keyword evidence="8" id="KW-1185">Reference proteome</keyword>
<feature type="transmembrane region" description="Helical" evidence="5">
    <location>
        <begin position="69"/>
        <end position="89"/>
    </location>
</feature>
<evidence type="ECO:0000313" key="8">
    <source>
        <dbReference type="Proteomes" id="UP000538196"/>
    </source>
</evidence>
<dbReference type="PANTHER" id="PTHR43394:SF1">
    <property type="entry name" value="ATP-BINDING CASSETTE SUB-FAMILY B MEMBER 10, MITOCHONDRIAL"/>
    <property type="match status" value="1"/>
</dbReference>
<dbReference type="RefSeq" id="WP_183428261.1">
    <property type="nucleotide sequence ID" value="NZ_JACHVP010000001.1"/>
</dbReference>
<dbReference type="Gene3D" id="1.20.1560.10">
    <property type="entry name" value="ABC transporter type 1, transmembrane domain"/>
    <property type="match status" value="1"/>
</dbReference>
<dbReference type="Pfam" id="PF00664">
    <property type="entry name" value="ABC_membrane"/>
    <property type="match status" value="1"/>
</dbReference>
<dbReference type="EMBL" id="JACHVP010000001">
    <property type="protein sequence ID" value="MBB2966415.1"/>
    <property type="molecule type" value="Genomic_DNA"/>
</dbReference>
<feature type="domain" description="ABC transmembrane type-1" evidence="6">
    <location>
        <begin position="33"/>
        <end position="314"/>
    </location>
</feature>
<dbReference type="GO" id="GO:0005886">
    <property type="term" value="C:plasma membrane"/>
    <property type="evidence" value="ECO:0007669"/>
    <property type="project" value="UniProtKB-SubCell"/>
</dbReference>
<dbReference type="Proteomes" id="UP000538196">
    <property type="component" value="Unassembled WGS sequence"/>
</dbReference>
<reference evidence="7 8" key="1">
    <citation type="submission" date="2020-08" db="EMBL/GenBank/DDBJ databases">
        <title>Sequencing the genomes of 1000 actinobacteria strains.</title>
        <authorList>
            <person name="Klenk H.-P."/>
        </authorList>
    </citation>
    <scope>NUCLEOTIDE SEQUENCE [LARGE SCALE GENOMIC DNA]</scope>
    <source>
        <strain evidence="7 8">DSM 20146</strain>
    </source>
</reference>
<dbReference type="InterPro" id="IPR011527">
    <property type="entry name" value="ABC1_TM_dom"/>
</dbReference>
<dbReference type="SUPFAM" id="SSF52540">
    <property type="entry name" value="P-loop containing nucleoside triphosphate hydrolases"/>
    <property type="match status" value="1"/>
</dbReference>
<dbReference type="Pfam" id="PF00005">
    <property type="entry name" value="ABC_tran"/>
    <property type="match status" value="1"/>
</dbReference>
<proteinExistence type="predicted"/>
<dbReference type="PROSITE" id="PS00211">
    <property type="entry name" value="ABC_TRANSPORTER_1"/>
    <property type="match status" value="1"/>
</dbReference>
<dbReference type="SUPFAM" id="SSF90123">
    <property type="entry name" value="ABC transporter transmembrane region"/>
    <property type="match status" value="1"/>
</dbReference>
<comment type="subcellular location">
    <subcellularLocation>
        <location evidence="1">Cell membrane</location>
        <topology evidence="1">Multi-pass membrane protein</topology>
    </subcellularLocation>
</comment>
<gene>
    <name evidence="7" type="ORF">FHX33_001147</name>
</gene>
<keyword evidence="3 5" id="KW-1133">Transmembrane helix</keyword>
<keyword evidence="4 5" id="KW-0472">Membrane</keyword>
<name>A0A7W4UU89_LEIAQ</name>
<evidence type="ECO:0000256" key="4">
    <source>
        <dbReference type="ARBA" id="ARBA00023136"/>
    </source>
</evidence>